<reference evidence="1 2" key="1">
    <citation type="journal article" date="2019" name="Sci. Rep.">
        <title>Orb-weaving spider Araneus ventricosus genome elucidates the spidroin gene catalogue.</title>
        <authorList>
            <person name="Kono N."/>
            <person name="Nakamura H."/>
            <person name="Ohtoshi R."/>
            <person name="Moran D.A.P."/>
            <person name="Shinohara A."/>
            <person name="Yoshida Y."/>
            <person name="Fujiwara M."/>
            <person name="Mori M."/>
            <person name="Tomita M."/>
            <person name="Arakawa K."/>
        </authorList>
    </citation>
    <scope>NUCLEOTIDE SEQUENCE [LARGE SCALE GENOMIC DNA]</scope>
</reference>
<feature type="non-terminal residue" evidence="1">
    <location>
        <position position="1"/>
    </location>
</feature>
<sequence>KSKTKEGAHIYTFSSINSTSKEM</sequence>
<evidence type="ECO:0000313" key="1">
    <source>
        <dbReference type="EMBL" id="GBM48700.1"/>
    </source>
</evidence>
<dbReference type="Proteomes" id="UP000499080">
    <property type="component" value="Unassembled WGS sequence"/>
</dbReference>
<protein>
    <submittedName>
        <fullName evidence="1">Uncharacterized protein</fullName>
    </submittedName>
</protein>
<dbReference type="EMBL" id="BGPR01001225">
    <property type="protein sequence ID" value="GBM48700.1"/>
    <property type="molecule type" value="Genomic_DNA"/>
</dbReference>
<evidence type="ECO:0000313" key="2">
    <source>
        <dbReference type="Proteomes" id="UP000499080"/>
    </source>
</evidence>
<dbReference type="AlphaFoldDB" id="A0A4Y2G4R3"/>
<feature type="non-terminal residue" evidence="1">
    <location>
        <position position="23"/>
    </location>
</feature>
<organism evidence="1 2">
    <name type="scientific">Araneus ventricosus</name>
    <name type="common">Orbweaver spider</name>
    <name type="synonym">Epeira ventricosa</name>
    <dbReference type="NCBI Taxonomy" id="182803"/>
    <lineage>
        <taxon>Eukaryota</taxon>
        <taxon>Metazoa</taxon>
        <taxon>Ecdysozoa</taxon>
        <taxon>Arthropoda</taxon>
        <taxon>Chelicerata</taxon>
        <taxon>Arachnida</taxon>
        <taxon>Araneae</taxon>
        <taxon>Araneomorphae</taxon>
        <taxon>Entelegynae</taxon>
        <taxon>Araneoidea</taxon>
        <taxon>Araneidae</taxon>
        <taxon>Araneus</taxon>
    </lineage>
</organism>
<accession>A0A4Y2G4R3</accession>
<keyword evidence="2" id="KW-1185">Reference proteome</keyword>
<comment type="caution">
    <text evidence="1">The sequence shown here is derived from an EMBL/GenBank/DDBJ whole genome shotgun (WGS) entry which is preliminary data.</text>
</comment>
<proteinExistence type="predicted"/>
<name>A0A4Y2G4R3_ARAVE</name>
<gene>
    <name evidence="1" type="ORF">AVEN_152408_1</name>
</gene>